<dbReference type="InterPro" id="IPR003265">
    <property type="entry name" value="HhH-GPD_domain"/>
</dbReference>
<keyword evidence="4" id="KW-0234">DNA repair</keyword>
<dbReference type="PANTHER" id="PTHR43286:SF1">
    <property type="entry name" value="ENDONUCLEASE III-LIKE PROTEIN 1"/>
    <property type="match status" value="1"/>
</dbReference>
<dbReference type="InterPro" id="IPR011257">
    <property type="entry name" value="DNA_glycosylase"/>
</dbReference>
<evidence type="ECO:0000256" key="5">
    <source>
        <dbReference type="ARBA" id="ARBA00023239"/>
    </source>
</evidence>
<dbReference type="GO" id="GO:0003906">
    <property type="term" value="F:DNA-(apurinic or apyrimidinic site) endonuclease activity"/>
    <property type="evidence" value="ECO:0007669"/>
    <property type="project" value="TreeGrafter"/>
</dbReference>
<name>A0A0G1MVM4_9BACT</name>
<organism evidence="8 9">
    <name type="scientific">Candidatus Woesebacteria bacterium GW2011_GWA1_45_8</name>
    <dbReference type="NCBI Taxonomy" id="1618559"/>
    <lineage>
        <taxon>Bacteria</taxon>
        <taxon>Candidatus Woeseibacteriota</taxon>
    </lineage>
</organism>
<evidence type="ECO:0000259" key="7">
    <source>
        <dbReference type="SMART" id="SM00478"/>
    </source>
</evidence>
<reference evidence="8 9" key="1">
    <citation type="journal article" date="2015" name="Nature">
        <title>rRNA introns, odd ribosomes, and small enigmatic genomes across a large radiation of phyla.</title>
        <authorList>
            <person name="Brown C.T."/>
            <person name="Hug L.A."/>
            <person name="Thomas B.C."/>
            <person name="Sharon I."/>
            <person name="Castelle C.J."/>
            <person name="Singh A."/>
            <person name="Wilkins M.J."/>
            <person name="Williams K.H."/>
            <person name="Banfield J.F."/>
        </authorList>
    </citation>
    <scope>NUCLEOTIDE SEQUENCE [LARGE SCALE GENOMIC DNA]</scope>
</reference>
<dbReference type="PANTHER" id="PTHR43286">
    <property type="entry name" value="ENDONUCLEASE III-LIKE PROTEIN 1"/>
    <property type="match status" value="1"/>
</dbReference>
<dbReference type="EMBL" id="LCLG01000002">
    <property type="protein sequence ID" value="KKU12361.1"/>
    <property type="molecule type" value="Genomic_DNA"/>
</dbReference>
<dbReference type="Pfam" id="PF00730">
    <property type="entry name" value="HhH-GPD"/>
    <property type="match status" value="1"/>
</dbReference>
<dbReference type="GO" id="GO:0000703">
    <property type="term" value="F:oxidized pyrimidine nucleobase lesion DNA N-glycosylase activity"/>
    <property type="evidence" value="ECO:0007669"/>
    <property type="project" value="TreeGrafter"/>
</dbReference>
<dbReference type="Gene3D" id="1.10.1670.10">
    <property type="entry name" value="Helix-hairpin-Helix base-excision DNA repair enzymes (C-terminal)"/>
    <property type="match status" value="1"/>
</dbReference>
<dbReference type="AlphaFoldDB" id="A0A0G1MVM4"/>
<dbReference type="GO" id="GO:0006289">
    <property type="term" value="P:nucleotide-excision repair"/>
    <property type="evidence" value="ECO:0007669"/>
    <property type="project" value="TreeGrafter"/>
</dbReference>
<dbReference type="InterPro" id="IPR004036">
    <property type="entry name" value="Endonuclease-III-like_CS2"/>
</dbReference>
<dbReference type="Proteomes" id="UP000034653">
    <property type="component" value="Unassembled WGS sequence"/>
</dbReference>
<comment type="caution">
    <text evidence="8">The sequence shown here is derived from an EMBL/GenBank/DDBJ whole genome shotgun (WGS) entry which is preliminary data.</text>
</comment>
<evidence type="ECO:0000256" key="3">
    <source>
        <dbReference type="ARBA" id="ARBA00022801"/>
    </source>
</evidence>
<dbReference type="PROSITE" id="PS01155">
    <property type="entry name" value="ENDONUCLEASE_III_2"/>
    <property type="match status" value="1"/>
</dbReference>
<dbReference type="SUPFAM" id="SSF48150">
    <property type="entry name" value="DNA-glycosylase"/>
    <property type="match status" value="1"/>
</dbReference>
<gene>
    <name evidence="8" type="ORF">UX19_C0002G0068</name>
</gene>
<dbReference type="InterPro" id="IPR000445">
    <property type="entry name" value="HhH_motif"/>
</dbReference>
<dbReference type="CDD" id="cd00056">
    <property type="entry name" value="ENDO3c"/>
    <property type="match status" value="1"/>
</dbReference>
<dbReference type="GO" id="GO:0006285">
    <property type="term" value="P:base-excision repair, AP site formation"/>
    <property type="evidence" value="ECO:0007669"/>
    <property type="project" value="TreeGrafter"/>
</dbReference>
<dbReference type="InterPro" id="IPR023170">
    <property type="entry name" value="HhH_base_excis_C"/>
</dbReference>
<comment type="similarity">
    <text evidence="1">Belongs to the Nth/MutY family.</text>
</comment>
<proteinExistence type="inferred from homology"/>
<dbReference type="FunFam" id="1.10.340.30:FF:000001">
    <property type="entry name" value="Endonuclease III"/>
    <property type="match status" value="1"/>
</dbReference>
<keyword evidence="5 8" id="KW-0456">Lyase</keyword>
<evidence type="ECO:0000256" key="2">
    <source>
        <dbReference type="ARBA" id="ARBA00022763"/>
    </source>
</evidence>
<evidence type="ECO:0000256" key="4">
    <source>
        <dbReference type="ARBA" id="ARBA00023204"/>
    </source>
</evidence>
<keyword evidence="2" id="KW-0227">DNA damage</keyword>
<evidence type="ECO:0000313" key="8">
    <source>
        <dbReference type="EMBL" id="KKU12361.1"/>
    </source>
</evidence>
<dbReference type="Pfam" id="PF00633">
    <property type="entry name" value="HHH"/>
    <property type="match status" value="1"/>
</dbReference>
<sequence>MVRLPKVDKFSKTFRVFRKNYKSIPLETLGNNPYKVLISVLLSSRTLDTTTLKAARRLFEKAPDIKKLKTLSTNQIRKLIYPVGFYRNKARQLKSLAGMIIKEFAGRIPEAREELIKLPGVGRKTANLVLNRAFAKPAIAVDTHVHKISNMLGWVRTKTPEETEKVLGRILPKKYWSGVNRLFVSIGQNHRGKKISEFLKKSKLTN</sequence>
<dbReference type="SMART" id="SM00478">
    <property type="entry name" value="ENDO3c"/>
    <property type="match status" value="1"/>
</dbReference>
<feature type="domain" description="HhH-GPD" evidence="7">
    <location>
        <begin position="42"/>
        <end position="189"/>
    </location>
</feature>
<protein>
    <submittedName>
        <fullName evidence="8">DNA-(Apurinic or apyrimidinic site) lyase</fullName>
    </submittedName>
</protein>
<accession>A0A0G1MVM4</accession>
<evidence type="ECO:0000256" key="6">
    <source>
        <dbReference type="ARBA" id="ARBA00023295"/>
    </source>
</evidence>
<evidence type="ECO:0000256" key="1">
    <source>
        <dbReference type="ARBA" id="ARBA00008343"/>
    </source>
</evidence>
<dbReference type="GO" id="GO:0003677">
    <property type="term" value="F:DNA binding"/>
    <property type="evidence" value="ECO:0007669"/>
    <property type="project" value="InterPro"/>
</dbReference>
<dbReference type="PATRIC" id="fig|1618559.3.peg.108"/>
<keyword evidence="6" id="KW-0326">Glycosidase</keyword>
<dbReference type="Gene3D" id="1.10.340.30">
    <property type="entry name" value="Hypothetical protein, domain 2"/>
    <property type="match status" value="1"/>
</dbReference>
<dbReference type="GO" id="GO:0016829">
    <property type="term" value="F:lyase activity"/>
    <property type="evidence" value="ECO:0007669"/>
    <property type="project" value="UniProtKB-KW"/>
</dbReference>
<keyword evidence="3" id="KW-0378">Hydrolase</keyword>
<evidence type="ECO:0000313" key="9">
    <source>
        <dbReference type="Proteomes" id="UP000034653"/>
    </source>
</evidence>